<dbReference type="Pfam" id="PF13424">
    <property type="entry name" value="TPR_12"/>
    <property type="match status" value="1"/>
</dbReference>
<dbReference type="SUPFAM" id="SSF48452">
    <property type="entry name" value="TPR-like"/>
    <property type="match status" value="1"/>
</dbReference>
<gene>
    <name evidence="4" type="ORF">K431DRAFT_214502</name>
</gene>
<accession>A0A9P4QJA2</accession>
<dbReference type="PANTHER" id="PTHR46082">
    <property type="entry name" value="ATP/GTP-BINDING PROTEIN-RELATED"/>
    <property type="match status" value="1"/>
</dbReference>
<protein>
    <recommendedName>
        <fullName evidence="6">NB-ARC domain-containing protein</fullName>
    </recommendedName>
</protein>
<dbReference type="Gene3D" id="1.25.40.10">
    <property type="entry name" value="Tetratricopeptide repeat domain"/>
    <property type="match status" value="1"/>
</dbReference>
<dbReference type="PANTHER" id="PTHR46082:SF6">
    <property type="entry name" value="AAA+ ATPASE DOMAIN-CONTAINING PROTEIN-RELATED"/>
    <property type="match status" value="1"/>
</dbReference>
<dbReference type="Proteomes" id="UP000799441">
    <property type="component" value="Unassembled WGS sequence"/>
</dbReference>
<dbReference type="OrthoDB" id="1658288at2759"/>
<dbReference type="Pfam" id="PF25000">
    <property type="entry name" value="DUF7779"/>
    <property type="match status" value="1"/>
</dbReference>
<dbReference type="InterPro" id="IPR056681">
    <property type="entry name" value="DUF7779"/>
</dbReference>
<dbReference type="EMBL" id="MU003766">
    <property type="protein sequence ID" value="KAF2725921.1"/>
    <property type="molecule type" value="Genomic_DNA"/>
</dbReference>
<dbReference type="Pfam" id="PF00931">
    <property type="entry name" value="NB-ARC"/>
    <property type="match status" value="1"/>
</dbReference>
<feature type="compositionally biased region" description="Basic and acidic residues" evidence="1">
    <location>
        <begin position="1"/>
        <end position="19"/>
    </location>
</feature>
<feature type="region of interest" description="Disordered" evidence="1">
    <location>
        <begin position="1"/>
        <end position="30"/>
    </location>
</feature>
<evidence type="ECO:0000256" key="1">
    <source>
        <dbReference type="SAM" id="MobiDB-lite"/>
    </source>
</evidence>
<dbReference type="InterPro" id="IPR011990">
    <property type="entry name" value="TPR-like_helical_dom_sf"/>
</dbReference>
<dbReference type="InterPro" id="IPR027417">
    <property type="entry name" value="P-loop_NTPase"/>
</dbReference>
<sequence>MYDRHRKADNSATLERPETPPKPSSSVPYLRDPDFIKRAELTDEIDTKLSAPSSWIALVGFGGVGKSQLAIEYCHRLRQQSPETWVLWLHSSNSTRFGQSVQDVADQLKLFGRNNANADILQLLKIWLRDSSKGRWLIVLDNVDDADFLLDPVVVAGGAQARRRRIDCIPVCDHGSVLITTRSKIEALKLVYDSNMIDVLPMDQGDAEALLEKKFGKLGSQAEKRQLITALDRIPLALTQAAAFIKKRAPRCSVQQYCEEMERSRTSRTSLLRQGLHLPSRDVEANNSVLLTWQISFEHVYRTRRTAAELLSLMSFYDRLAIPEILLYGHVDNEEAESSYSKHDFEEDIATLSSFSFVSITANNDSWEMHRLVQDATQVWLEDQGRLGKFLGRSVHNLYRSFPRGSYENWSRCRILFPHIKCAAEQKPAHWAVLSEWASVMCDSAWYALQQGNFVDALAMAESSTEIRLEQLGVEHPDTLSSMNNLASTYRNQGRWKEAEQLDAKVVETRSAVLGAEHPDTLTSMNNLASTYYDQNRWTESEELQLQVVDGCKKSLGPQHPYTLSAVSNLAYIQRKRKPQ</sequence>
<evidence type="ECO:0000259" key="3">
    <source>
        <dbReference type="Pfam" id="PF25000"/>
    </source>
</evidence>
<dbReference type="AlphaFoldDB" id="A0A9P4QJA2"/>
<name>A0A9P4QJA2_9PEZI</name>
<dbReference type="Gene3D" id="3.40.50.300">
    <property type="entry name" value="P-loop containing nucleotide triphosphate hydrolases"/>
    <property type="match status" value="1"/>
</dbReference>
<dbReference type="InterPro" id="IPR002182">
    <property type="entry name" value="NB-ARC"/>
</dbReference>
<comment type="caution">
    <text evidence="4">The sequence shown here is derived from an EMBL/GenBank/DDBJ whole genome shotgun (WGS) entry which is preliminary data.</text>
</comment>
<organism evidence="4 5">
    <name type="scientific">Polychaeton citri CBS 116435</name>
    <dbReference type="NCBI Taxonomy" id="1314669"/>
    <lineage>
        <taxon>Eukaryota</taxon>
        <taxon>Fungi</taxon>
        <taxon>Dikarya</taxon>
        <taxon>Ascomycota</taxon>
        <taxon>Pezizomycotina</taxon>
        <taxon>Dothideomycetes</taxon>
        <taxon>Dothideomycetidae</taxon>
        <taxon>Capnodiales</taxon>
        <taxon>Capnodiaceae</taxon>
        <taxon>Polychaeton</taxon>
    </lineage>
</organism>
<keyword evidence="5" id="KW-1185">Reference proteome</keyword>
<reference evidence="4" key="1">
    <citation type="journal article" date="2020" name="Stud. Mycol.">
        <title>101 Dothideomycetes genomes: a test case for predicting lifestyles and emergence of pathogens.</title>
        <authorList>
            <person name="Haridas S."/>
            <person name="Albert R."/>
            <person name="Binder M."/>
            <person name="Bloem J."/>
            <person name="Labutti K."/>
            <person name="Salamov A."/>
            <person name="Andreopoulos B."/>
            <person name="Baker S."/>
            <person name="Barry K."/>
            <person name="Bills G."/>
            <person name="Bluhm B."/>
            <person name="Cannon C."/>
            <person name="Castanera R."/>
            <person name="Culley D."/>
            <person name="Daum C."/>
            <person name="Ezra D."/>
            <person name="Gonzalez J."/>
            <person name="Henrissat B."/>
            <person name="Kuo A."/>
            <person name="Liang C."/>
            <person name="Lipzen A."/>
            <person name="Lutzoni F."/>
            <person name="Magnuson J."/>
            <person name="Mondo S."/>
            <person name="Nolan M."/>
            <person name="Ohm R."/>
            <person name="Pangilinan J."/>
            <person name="Park H.-J."/>
            <person name="Ramirez L."/>
            <person name="Alfaro M."/>
            <person name="Sun H."/>
            <person name="Tritt A."/>
            <person name="Yoshinaga Y."/>
            <person name="Zwiers L.-H."/>
            <person name="Turgeon B."/>
            <person name="Goodwin S."/>
            <person name="Spatafora J."/>
            <person name="Crous P."/>
            <person name="Grigoriev I."/>
        </authorList>
    </citation>
    <scope>NUCLEOTIDE SEQUENCE</scope>
    <source>
        <strain evidence="4">CBS 116435</strain>
    </source>
</reference>
<dbReference type="SUPFAM" id="SSF52540">
    <property type="entry name" value="P-loop containing nucleoside triphosphate hydrolases"/>
    <property type="match status" value="1"/>
</dbReference>
<feature type="domain" description="NB-ARC" evidence="2">
    <location>
        <begin position="42"/>
        <end position="165"/>
    </location>
</feature>
<evidence type="ECO:0008006" key="6">
    <source>
        <dbReference type="Google" id="ProtNLM"/>
    </source>
</evidence>
<proteinExistence type="predicted"/>
<feature type="domain" description="DUF7779" evidence="3">
    <location>
        <begin position="304"/>
        <end position="382"/>
    </location>
</feature>
<dbReference type="GO" id="GO:0043531">
    <property type="term" value="F:ADP binding"/>
    <property type="evidence" value="ECO:0007669"/>
    <property type="project" value="InterPro"/>
</dbReference>
<evidence type="ECO:0000313" key="5">
    <source>
        <dbReference type="Proteomes" id="UP000799441"/>
    </source>
</evidence>
<evidence type="ECO:0000313" key="4">
    <source>
        <dbReference type="EMBL" id="KAF2725921.1"/>
    </source>
</evidence>
<dbReference type="InterPro" id="IPR053137">
    <property type="entry name" value="NLR-like"/>
</dbReference>
<evidence type="ECO:0000259" key="2">
    <source>
        <dbReference type="Pfam" id="PF00931"/>
    </source>
</evidence>